<keyword evidence="8" id="KW-1185">Reference proteome</keyword>
<organism evidence="7 8">
    <name type="scientific">Acaromyces ingoldii</name>
    <dbReference type="NCBI Taxonomy" id="215250"/>
    <lineage>
        <taxon>Eukaryota</taxon>
        <taxon>Fungi</taxon>
        <taxon>Dikarya</taxon>
        <taxon>Basidiomycota</taxon>
        <taxon>Ustilaginomycotina</taxon>
        <taxon>Exobasidiomycetes</taxon>
        <taxon>Exobasidiales</taxon>
        <taxon>Cryptobasidiaceae</taxon>
        <taxon>Acaromyces</taxon>
    </lineage>
</organism>
<dbReference type="PANTHER" id="PTHR13243:SF1">
    <property type="entry name" value="NUCLEOLAR PROTEIN 16"/>
    <property type="match status" value="1"/>
</dbReference>
<dbReference type="OrthoDB" id="285729at2759"/>
<dbReference type="FunCoup" id="A0A316YPN1">
    <property type="interactions" value="115"/>
</dbReference>
<dbReference type="STRING" id="215250.A0A316YPN1"/>
<comment type="function">
    <text evidence="1">Involved in the biogenesis of the 60S ribosomal subunit.</text>
</comment>
<feature type="compositionally biased region" description="Basic and acidic residues" evidence="6">
    <location>
        <begin position="173"/>
        <end position="183"/>
    </location>
</feature>
<dbReference type="InParanoid" id="A0A316YPN1"/>
<feature type="region of interest" description="Disordered" evidence="6">
    <location>
        <begin position="1"/>
        <end position="29"/>
    </location>
</feature>
<dbReference type="GeneID" id="37041578"/>
<evidence type="ECO:0000313" key="8">
    <source>
        <dbReference type="Proteomes" id="UP000245768"/>
    </source>
</evidence>
<feature type="compositionally biased region" description="Acidic residues" evidence="6">
    <location>
        <begin position="134"/>
        <end position="172"/>
    </location>
</feature>
<dbReference type="RefSeq" id="XP_025378184.1">
    <property type="nucleotide sequence ID" value="XM_025519662.1"/>
</dbReference>
<dbReference type="GO" id="GO:0005730">
    <property type="term" value="C:nucleolus"/>
    <property type="evidence" value="ECO:0007669"/>
    <property type="project" value="UniProtKB-SubCell"/>
</dbReference>
<sequence length="246" mass="27559">MATPRQRRKARSGTHAGPSARTKRSMQKRLVRAPELKGADVLKKNWDPKRTLRQNYERLGLVGDLRLNDAGGAGGSGSGIKRKERPADQIPRSKRGALGSTMARIVRDEEGNVVDVVEDRPRRAQTVWGQALNSDEEDEDEDEEDEEDGEDGEDGRDEEREEAEEEEEEDEGQVVKKLQELADAKTPVPRFTSVAERTWLQRLVDKFGDDVEQMARDKTDNVWQKTAGDIKKAIRKAGGIEALKAS</sequence>
<feature type="compositionally biased region" description="Basic residues" evidence="6">
    <location>
        <begin position="1"/>
        <end position="12"/>
    </location>
</feature>
<dbReference type="Pfam" id="PF09420">
    <property type="entry name" value="Nop16"/>
    <property type="match status" value="1"/>
</dbReference>
<name>A0A316YPN1_9BASI</name>
<evidence type="ECO:0000313" key="7">
    <source>
        <dbReference type="EMBL" id="PWN90986.1"/>
    </source>
</evidence>
<dbReference type="Proteomes" id="UP000245768">
    <property type="component" value="Unassembled WGS sequence"/>
</dbReference>
<dbReference type="EMBL" id="KZ819636">
    <property type="protein sequence ID" value="PWN90986.1"/>
    <property type="molecule type" value="Genomic_DNA"/>
</dbReference>
<feature type="region of interest" description="Disordered" evidence="6">
    <location>
        <begin position="66"/>
        <end position="183"/>
    </location>
</feature>
<comment type="subcellular location">
    <subcellularLocation>
        <location evidence="2">Nucleus</location>
        <location evidence="2">Nucleolus</location>
    </subcellularLocation>
</comment>
<evidence type="ECO:0000256" key="1">
    <source>
        <dbReference type="ARBA" id="ARBA00002889"/>
    </source>
</evidence>
<comment type="similarity">
    <text evidence="3">Belongs to the NOP16 family.</text>
</comment>
<dbReference type="AlphaFoldDB" id="A0A316YPN1"/>
<accession>A0A316YPN1</accession>
<evidence type="ECO:0000256" key="5">
    <source>
        <dbReference type="ARBA" id="ARBA00023242"/>
    </source>
</evidence>
<proteinExistence type="inferred from homology"/>
<protein>
    <recommendedName>
        <fullName evidence="4">Nucleolar protein 16</fullName>
    </recommendedName>
</protein>
<evidence type="ECO:0000256" key="6">
    <source>
        <dbReference type="SAM" id="MobiDB-lite"/>
    </source>
</evidence>
<dbReference type="PANTHER" id="PTHR13243">
    <property type="entry name" value="HSPC111 PROTEIN-RELATED"/>
    <property type="match status" value="1"/>
</dbReference>
<dbReference type="GO" id="GO:0042273">
    <property type="term" value="P:ribosomal large subunit biogenesis"/>
    <property type="evidence" value="ECO:0007669"/>
    <property type="project" value="TreeGrafter"/>
</dbReference>
<gene>
    <name evidence="7" type="ORF">FA10DRAFT_252702</name>
</gene>
<dbReference type="InterPro" id="IPR019002">
    <property type="entry name" value="Ribosome_biogenesis_Nop16"/>
</dbReference>
<reference evidence="7 8" key="1">
    <citation type="journal article" date="2018" name="Mol. Biol. Evol.">
        <title>Broad Genomic Sampling Reveals a Smut Pathogenic Ancestry of the Fungal Clade Ustilaginomycotina.</title>
        <authorList>
            <person name="Kijpornyongpan T."/>
            <person name="Mondo S.J."/>
            <person name="Barry K."/>
            <person name="Sandor L."/>
            <person name="Lee J."/>
            <person name="Lipzen A."/>
            <person name="Pangilinan J."/>
            <person name="LaButti K."/>
            <person name="Hainaut M."/>
            <person name="Henrissat B."/>
            <person name="Grigoriev I.V."/>
            <person name="Spatafora J.W."/>
            <person name="Aime M.C."/>
        </authorList>
    </citation>
    <scope>NUCLEOTIDE SEQUENCE [LARGE SCALE GENOMIC DNA]</scope>
    <source>
        <strain evidence="7 8">MCA 4198</strain>
    </source>
</reference>
<evidence type="ECO:0000256" key="2">
    <source>
        <dbReference type="ARBA" id="ARBA00004604"/>
    </source>
</evidence>
<keyword evidence="5" id="KW-0539">Nucleus</keyword>
<evidence type="ECO:0000256" key="3">
    <source>
        <dbReference type="ARBA" id="ARBA00008479"/>
    </source>
</evidence>
<evidence type="ECO:0000256" key="4">
    <source>
        <dbReference type="ARBA" id="ARBA00015522"/>
    </source>
</evidence>